<keyword evidence="3" id="KW-1185">Reference proteome</keyword>
<evidence type="ECO:0000256" key="1">
    <source>
        <dbReference type="SAM" id="MobiDB-lite"/>
    </source>
</evidence>
<dbReference type="EMBL" id="PXOF01000079">
    <property type="protein sequence ID" value="RGP67681.1"/>
    <property type="molecule type" value="Genomic_DNA"/>
</dbReference>
<sequence>MPLLLLDNEDNSMNRRRRHPMRNKKGKKRRHRQPITERIGRNSHRAAPSVEEVEPQQLLTENDVFVDLANLDGENIAHCFMTKDDNDPKLEGQAKTVVLFYHPDALSELSSNSPELSLKKMCLIDDRTCQGSTSKALGVCEPLTVYEMFKKLQRKVSDIW</sequence>
<evidence type="ECO:0000313" key="2">
    <source>
        <dbReference type="EMBL" id="RGP67681.1"/>
    </source>
</evidence>
<protein>
    <submittedName>
        <fullName evidence="2">Uncharacterized protein</fullName>
    </submittedName>
</protein>
<feature type="compositionally biased region" description="Basic residues" evidence="1">
    <location>
        <begin position="14"/>
        <end position="33"/>
    </location>
</feature>
<dbReference type="STRING" id="5514.A0A395S5N3"/>
<name>A0A395S5N3_FUSSP</name>
<dbReference type="AlphaFoldDB" id="A0A395S5N3"/>
<gene>
    <name evidence="2" type="ORF">FSPOR_5871</name>
</gene>
<dbReference type="Proteomes" id="UP000266152">
    <property type="component" value="Unassembled WGS sequence"/>
</dbReference>
<evidence type="ECO:0000313" key="3">
    <source>
        <dbReference type="Proteomes" id="UP000266152"/>
    </source>
</evidence>
<reference evidence="2 3" key="1">
    <citation type="journal article" date="2018" name="PLoS Pathog.">
        <title>Evolution of structural diversity of trichothecenes, a family of toxins produced by plant pathogenic and entomopathogenic fungi.</title>
        <authorList>
            <person name="Proctor R.H."/>
            <person name="McCormick S.P."/>
            <person name="Kim H.S."/>
            <person name="Cardoza R.E."/>
            <person name="Stanley A.M."/>
            <person name="Lindo L."/>
            <person name="Kelly A."/>
            <person name="Brown D.W."/>
            <person name="Lee T."/>
            <person name="Vaughan M.M."/>
            <person name="Alexander N.J."/>
            <person name="Busman M."/>
            <person name="Gutierrez S."/>
        </authorList>
    </citation>
    <scope>NUCLEOTIDE SEQUENCE [LARGE SCALE GENOMIC DNA]</scope>
    <source>
        <strain evidence="2 3">NRRL 3299</strain>
    </source>
</reference>
<organism evidence="2 3">
    <name type="scientific">Fusarium sporotrichioides</name>
    <dbReference type="NCBI Taxonomy" id="5514"/>
    <lineage>
        <taxon>Eukaryota</taxon>
        <taxon>Fungi</taxon>
        <taxon>Dikarya</taxon>
        <taxon>Ascomycota</taxon>
        <taxon>Pezizomycotina</taxon>
        <taxon>Sordariomycetes</taxon>
        <taxon>Hypocreomycetidae</taxon>
        <taxon>Hypocreales</taxon>
        <taxon>Nectriaceae</taxon>
        <taxon>Fusarium</taxon>
    </lineage>
</organism>
<proteinExistence type="predicted"/>
<comment type="caution">
    <text evidence="2">The sequence shown here is derived from an EMBL/GenBank/DDBJ whole genome shotgun (WGS) entry which is preliminary data.</text>
</comment>
<accession>A0A395S5N3</accession>
<feature type="region of interest" description="Disordered" evidence="1">
    <location>
        <begin position="1"/>
        <end position="53"/>
    </location>
</feature>